<reference evidence="1" key="1">
    <citation type="submission" date="2009-10" db="EMBL/GenBank/DDBJ databases">
        <title>Diversity of trophic interactions inside an arsenic-rich microbial ecosystem.</title>
        <authorList>
            <person name="Bertin P.N."/>
            <person name="Heinrich-Salmeron A."/>
            <person name="Pelletier E."/>
            <person name="Goulhen-Chollet F."/>
            <person name="Arsene-Ploetze F."/>
            <person name="Gallien S."/>
            <person name="Calteau A."/>
            <person name="Vallenet D."/>
            <person name="Casiot C."/>
            <person name="Chane-Woon-Ming B."/>
            <person name="Giloteaux L."/>
            <person name="Barakat M."/>
            <person name="Bonnefoy V."/>
            <person name="Bruneel O."/>
            <person name="Chandler M."/>
            <person name="Cleiss J."/>
            <person name="Duran R."/>
            <person name="Elbaz-Poulichet F."/>
            <person name="Fonknechten N."/>
            <person name="Lauga B."/>
            <person name="Mornico D."/>
            <person name="Ortet P."/>
            <person name="Schaeffer C."/>
            <person name="Siguier P."/>
            <person name="Alexander Thil Smith A."/>
            <person name="Van Dorsselaer A."/>
            <person name="Weissenbach J."/>
            <person name="Medigue C."/>
            <person name="Le Paslier D."/>
        </authorList>
    </citation>
    <scope>NUCLEOTIDE SEQUENCE</scope>
</reference>
<gene>
    <name evidence="1" type="ORF">CARN6_2509</name>
</gene>
<dbReference type="AlphaFoldDB" id="E6QP04"/>
<organism evidence="1">
    <name type="scientific">mine drainage metagenome</name>
    <dbReference type="NCBI Taxonomy" id="410659"/>
    <lineage>
        <taxon>unclassified sequences</taxon>
        <taxon>metagenomes</taxon>
        <taxon>ecological metagenomes</taxon>
    </lineage>
</organism>
<accession>E6QP04</accession>
<proteinExistence type="predicted"/>
<comment type="caution">
    <text evidence="1">The sequence shown here is derived from an EMBL/GenBank/DDBJ whole genome shotgun (WGS) entry which is preliminary data.</text>
</comment>
<name>E6QP04_9ZZZZ</name>
<evidence type="ECO:0000313" key="1">
    <source>
        <dbReference type="EMBL" id="CBI08975.1"/>
    </source>
</evidence>
<sequence length="87" mass="9937">MLPERIRHHLVHVYADSSHRPSHSLLLYSSQLLFDMPARLNGPWAAITLVEHHAGAGWLVLALAIKLRVSLWIRMRGEQIHFQGKIA</sequence>
<protein>
    <submittedName>
        <fullName evidence="1">Uncharacterized protein</fullName>
    </submittedName>
</protein>
<dbReference type="EMBL" id="CABQ01000298">
    <property type="protein sequence ID" value="CBI08975.1"/>
    <property type="molecule type" value="Genomic_DNA"/>
</dbReference>